<accession>A0AAW1AUG2</accession>
<reference evidence="14 15" key="1">
    <citation type="journal article" date="2024" name="Proc. Natl. Acad. Sci. U.S.A.">
        <title>The genetic regulatory architecture and epigenomic basis for age-related changes in rattlesnake venom.</title>
        <authorList>
            <person name="Hogan M.P."/>
            <person name="Holding M.L."/>
            <person name="Nystrom G.S."/>
            <person name="Colston T.J."/>
            <person name="Bartlett D.A."/>
            <person name="Mason A.J."/>
            <person name="Ellsworth S.A."/>
            <person name="Rautsaw R.M."/>
            <person name="Lawrence K.C."/>
            <person name="Strickland J.L."/>
            <person name="He B."/>
            <person name="Fraser P."/>
            <person name="Margres M.J."/>
            <person name="Gilbert D.M."/>
            <person name="Gibbs H.L."/>
            <person name="Parkinson C.L."/>
            <person name="Rokyta D.R."/>
        </authorList>
    </citation>
    <scope>NUCLEOTIDE SEQUENCE [LARGE SCALE GENOMIC DNA]</scope>
    <source>
        <strain evidence="14">DRR0105</strain>
    </source>
</reference>
<dbReference type="GO" id="GO:0045271">
    <property type="term" value="C:respiratory chain complex I"/>
    <property type="evidence" value="ECO:0007669"/>
    <property type="project" value="UniProtKB-ARBA"/>
</dbReference>
<dbReference type="Pfam" id="PF10249">
    <property type="entry name" value="NDUFB10"/>
    <property type="match status" value="1"/>
</dbReference>
<dbReference type="EMBL" id="JAOTOJ010000014">
    <property type="protein sequence ID" value="KAK9393382.1"/>
    <property type="molecule type" value="Genomic_DNA"/>
</dbReference>
<evidence type="ECO:0000256" key="5">
    <source>
        <dbReference type="ARBA" id="ARBA00022660"/>
    </source>
</evidence>
<feature type="region of interest" description="Disordered" evidence="13">
    <location>
        <begin position="168"/>
        <end position="254"/>
    </location>
</feature>
<comment type="caution">
    <text evidence="14">The sequence shown here is derived from an EMBL/GenBank/DDBJ whole genome shotgun (WGS) entry which is preliminary data.</text>
</comment>
<feature type="compositionally biased region" description="Pro residues" evidence="13">
    <location>
        <begin position="15"/>
        <end position="25"/>
    </location>
</feature>
<comment type="similarity">
    <text evidence="2">Belongs to the complex I NDUFB10 subunit family.</text>
</comment>
<evidence type="ECO:0000256" key="10">
    <source>
        <dbReference type="ARBA" id="ARBA00024857"/>
    </source>
</evidence>
<comment type="subcellular location">
    <subcellularLocation>
        <location evidence="1">Mitochondrion inner membrane</location>
        <topology evidence="1">Peripheral membrane protein</topology>
        <orientation evidence="1">Matrix side</orientation>
    </subcellularLocation>
</comment>
<evidence type="ECO:0000313" key="15">
    <source>
        <dbReference type="Proteomes" id="UP001474421"/>
    </source>
</evidence>
<evidence type="ECO:0000256" key="7">
    <source>
        <dbReference type="ARBA" id="ARBA00022982"/>
    </source>
</evidence>
<keyword evidence="6" id="KW-0999">Mitochondrion inner membrane</keyword>
<organism evidence="14 15">
    <name type="scientific">Crotalus adamanteus</name>
    <name type="common">Eastern diamondback rattlesnake</name>
    <dbReference type="NCBI Taxonomy" id="8729"/>
    <lineage>
        <taxon>Eukaryota</taxon>
        <taxon>Metazoa</taxon>
        <taxon>Chordata</taxon>
        <taxon>Craniata</taxon>
        <taxon>Vertebrata</taxon>
        <taxon>Euteleostomi</taxon>
        <taxon>Lepidosauria</taxon>
        <taxon>Squamata</taxon>
        <taxon>Bifurcata</taxon>
        <taxon>Unidentata</taxon>
        <taxon>Episquamata</taxon>
        <taxon>Toxicofera</taxon>
        <taxon>Serpentes</taxon>
        <taxon>Colubroidea</taxon>
        <taxon>Viperidae</taxon>
        <taxon>Crotalinae</taxon>
        <taxon>Crotalus</taxon>
    </lineage>
</organism>
<keyword evidence="8" id="KW-0496">Mitochondrion</keyword>
<dbReference type="Proteomes" id="UP001474421">
    <property type="component" value="Unassembled WGS sequence"/>
</dbReference>
<evidence type="ECO:0000256" key="4">
    <source>
        <dbReference type="ARBA" id="ARBA00022448"/>
    </source>
</evidence>
<dbReference type="AlphaFoldDB" id="A0AAW1AUG2"/>
<feature type="region of interest" description="Disordered" evidence="13">
    <location>
        <begin position="1"/>
        <end position="25"/>
    </location>
</feature>
<protein>
    <recommendedName>
        <fullName evidence="3">NADH dehydrogenase [ubiquinone] 1 beta subcomplex subunit 10</fullName>
    </recommendedName>
    <alternativeName>
        <fullName evidence="11">Complex I-PDSW</fullName>
    </alternativeName>
    <alternativeName>
        <fullName evidence="12">NADH-ubiquinone oxidoreductase PDSW subunit</fullName>
    </alternativeName>
</protein>
<evidence type="ECO:0000256" key="8">
    <source>
        <dbReference type="ARBA" id="ARBA00023128"/>
    </source>
</evidence>
<comment type="function">
    <text evidence="10">Accessory subunit that is involved in the functional assembly of the mitochondrial respiratory chain complex I. Complex I has an NADH dehydrogenase activity with ubiquinone as an immediate electron acceptor and mediates the transfer of electrons from NADH to the respiratory chain.</text>
</comment>
<keyword evidence="9" id="KW-0472">Membrane</keyword>
<keyword evidence="5" id="KW-0679">Respiratory chain</keyword>
<dbReference type="InterPro" id="IPR039993">
    <property type="entry name" value="NDUFB10"/>
</dbReference>
<dbReference type="InterPro" id="IPR019377">
    <property type="entry name" value="NADH_UbQ_OxRdtase_su10"/>
</dbReference>
<evidence type="ECO:0000256" key="13">
    <source>
        <dbReference type="SAM" id="MobiDB-lite"/>
    </source>
</evidence>
<keyword evidence="15" id="KW-1185">Reference proteome</keyword>
<evidence type="ECO:0000256" key="6">
    <source>
        <dbReference type="ARBA" id="ARBA00022792"/>
    </source>
</evidence>
<evidence type="ECO:0000256" key="12">
    <source>
        <dbReference type="ARBA" id="ARBA00032549"/>
    </source>
</evidence>
<evidence type="ECO:0000256" key="3">
    <source>
        <dbReference type="ARBA" id="ARBA00014109"/>
    </source>
</evidence>
<proteinExistence type="inferred from homology"/>
<sequence length="254" mass="29530">MSKDSERAAYNLPPVDVPKPEPPVPSSGPTLFFEKLFYYTVDRPVTLYREWIERQRANNKVYYYHREFRRVPDITECLEDDYLCIYEAEMQWKRDLQVDQEIVKIIRERLGACRVREGVNAPENCAMDLQLFKDVAKAYRDRYDELGAYGSARRSEEVEIDQTRNLYNPVKLGRQTQPERRGGQQNLCNPVFHHPLQVRQGPCPSGEKPSKSTQSSKDTALKPRSWSSPEPERRGRGKELRPIGQVGGVIERVQ</sequence>
<feature type="compositionally biased region" description="Basic and acidic residues" evidence="13">
    <location>
        <begin position="230"/>
        <end position="241"/>
    </location>
</feature>
<dbReference type="PANTHER" id="PTHR13094">
    <property type="entry name" value="NADH-UBIQUINONE OXIDOREDUCTASE PDSW SUBUNIT"/>
    <property type="match status" value="1"/>
</dbReference>
<evidence type="ECO:0000256" key="9">
    <source>
        <dbReference type="ARBA" id="ARBA00023136"/>
    </source>
</evidence>
<evidence type="ECO:0000313" key="14">
    <source>
        <dbReference type="EMBL" id="KAK9393382.1"/>
    </source>
</evidence>
<name>A0AAW1AUG2_CROAD</name>
<keyword evidence="4" id="KW-0813">Transport</keyword>
<keyword evidence="7" id="KW-0249">Electron transport</keyword>
<evidence type="ECO:0000256" key="2">
    <source>
        <dbReference type="ARBA" id="ARBA00008317"/>
    </source>
</evidence>
<evidence type="ECO:0000256" key="11">
    <source>
        <dbReference type="ARBA" id="ARBA00030372"/>
    </source>
</evidence>
<gene>
    <name evidence="14" type="ORF">NXF25_016644</name>
</gene>
<evidence type="ECO:0000256" key="1">
    <source>
        <dbReference type="ARBA" id="ARBA00004443"/>
    </source>
</evidence>
<dbReference type="PANTHER" id="PTHR13094:SF1">
    <property type="entry name" value="NADH DEHYDROGENASE [UBIQUINONE] 1 BETA SUBCOMPLEX SUBUNIT 10"/>
    <property type="match status" value="1"/>
</dbReference>
<dbReference type="GO" id="GO:0005743">
    <property type="term" value="C:mitochondrial inner membrane"/>
    <property type="evidence" value="ECO:0007669"/>
    <property type="project" value="UniProtKB-SubCell"/>
</dbReference>